<evidence type="ECO:0000313" key="1">
    <source>
        <dbReference type="EMBL" id="OOG23221.1"/>
    </source>
</evidence>
<dbReference type="AlphaFoldDB" id="A0A1V3NDT9"/>
<dbReference type="Proteomes" id="UP000189462">
    <property type="component" value="Unassembled WGS sequence"/>
</dbReference>
<dbReference type="EMBL" id="MVBK01000072">
    <property type="protein sequence ID" value="OOG23221.1"/>
    <property type="molecule type" value="Genomic_DNA"/>
</dbReference>
<sequence>MPGRTRRWLSTRQAAPFGEAVARVRIIVEEAEGRAATNTVVWVQSQGDTIMKLQNLLVAFSVVGLALFSIPDQAQAGQTVANANQCVSIGSRPLLGHSGSDHTIQNRCSQDIEVMWCADGYYENASSNPGMNRSHGRNCGNGRVSDRNTAGFYYTTSRVRPGSYVDTYSGTRGGQIVYAACPAEVNGRRVMPYAGAGGSFSCRVR</sequence>
<keyword evidence="2" id="KW-1185">Reference proteome</keyword>
<comment type="caution">
    <text evidence="1">The sequence shown here is derived from an EMBL/GenBank/DDBJ whole genome shotgun (WGS) entry which is preliminary data.</text>
</comment>
<protein>
    <submittedName>
        <fullName evidence="1">Uncharacterized protein</fullName>
    </submittedName>
</protein>
<reference evidence="1 2" key="1">
    <citation type="submission" date="2017-02" db="EMBL/GenBank/DDBJ databases">
        <title>Genomic diversity within the haloalkaliphilic genus Thioalkalivibrio.</title>
        <authorList>
            <person name="Ahn A.-C."/>
            <person name="Meier-Kolthoff J."/>
            <person name="Overmars L."/>
            <person name="Richter M."/>
            <person name="Woyke T."/>
            <person name="Sorokin D.Y."/>
            <person name="Muyzer G."/>
        </authorList>
    </citation>
    <scope>NUCLEOTIDE SEQUENCE [LARGE SCALE GENOMIC DNA]</scope>
    <source>
        <strain evidence="1 2">ALJD</strain>
    </source>
</reference>
<name>A0A1V3NDT9_9GAMM</name>
<organism evidence="1 2">
    <name type="scientific">Thioalkalivibrio denitrificans</name>
    <dbReference type="NCBI Taxonomy" id="108003"/>
    <lineage>
        <taxon>Bacteria</taxon>
        <taxon>Pseudomonadati</taxon>
        <taxon>Pseudomonadota</taxon>
        <taxon>Gammaproteobacteria</taxon>
        <taxon>Chromatiales</taxon>
        <taxon>Ectothiorhodospiraceae</taxon>
        <taxon>Thioalkalivibrio</taxon>
    </lineage>
</organism>
<accession>A0A1V3NDT9</accession>
<proteinExistence type="predicted"/>
<evidence type="ECO:0000313" key="2">
    <source>
        <dbReference type="Proteomes" id="UP000189462"/>
    </source>
</evidence>
<gene>
    <name evidence="1" type="ORF">B1C78_11990</name>
</gene>